<dbReference type="InterPro" id="IPR005225">
    <property type="entry name" value="Small_GTP-bd"/>
</dbReference>
<dbReference type="Gene3D" id="3.40.50.11410">
    <property type="match status" value="1"/>
</dbReference>
<evidence type="ECO:0000256" key="1">
    <source>
        <dbReference type="ARBA" id="ARBA00022741"/>
    </source>
</evidence>
<feature type="domain" description="G" evidence="4">
    <location>
        <begin position="13"/>
        <end position="115"/>
    </location>
</feature>
<dbReference type="GO" id="GO:0005525">
    <property type="term" value="F:GTP binding"/>
    <property type="evidence" value="ECO:0007669"/>
    <property type="project" value="UniProtKB-KW"/>
</dbReference>
<dbReference type="GO" id="GO:0002098">
    <property type="term" value="P:tRNA wobble uridine modification"/>
    <property type="evidence" value="ECO:0007669"/>
    <property type="project" value="TreeGrafter"/>
</dbReference>
<dbReference type="Pfam" id="PF18128">
    <property type="entry name" value="HydF_dimer"/>
    <property type="match status" value="1"/>
</dbReference>
<dbReference type="PANTHER" id="PTHR42714">
    <property type="entry name" value="TRNA MODIFICATION GTPASE GTPBP3"/>
    <property type="match status" value="1"/>
</dbReference>
<evidence type="ECO:0000259" key="5">
    <source>
        <dbReference type="Pfam" id="PF18128"/>
    </source>
</evidence>
<proteinExistence type="predicted"/>
<dbReference type="InterPro" id="IPR023873">
    <property type="entry name" value="FeFe-hyd_GTPase_HydF"/>
</dbReference>
<dbReference type="EMBL" id="VUNB01000002">
    <property type="protein sequence ID" value="MST68394.1"/>
    <property type="molecule type" value="Genomic_DNA"/>
</dbReference>
<dbReference type="Gene3D" id="3.40.50.11420">
    <property type="match status" value="1"/>
</dbReference>
<name>A0A6A8M9A1_9FIRM</name>
<evidence type="ECO:0000259" key="6">
    <source>
        <dbReference type="Pfam" id="PF18133"/>
    </source>
</evidence>
<feature type="domain" description="Hydrogen maturase F dimerization" evidence="5">
    <location>
        <begin position="239"/>
        <end position="336"/>
    </location>
</feature>
<organism evidence="7">
    <name type="scientific">Baileyella intestinalis</name>
    <dbReference type="NCBI Taxonomy" id="2606709"/>
    <lineage>
        <taxon>Bacteria</taxon>
        <taxon>Bacillati</taxon>
        <taxon>Bacillota</taxon>
        <taxon>Clostridia</taxon>
        <taxon>Peptostreptococcales</taxon>
        <taxon>Anaerovoracaceae</taxon>
        <taxon>Baileyella</taxon>
    </lineage>
</organism>
<feature type="region of interest" description="Disordered" evidence="3">
    <location>
        <begin position="105"/>
        <end position="160"/>
    </location>
</feature>
<evidence type="ECO:0000256" key="2">
    <source>
        <dbReference type="ARBA" id="ARBA00023134"/>
    </source>
</evidence>
<gene>
    <name evidence="7" type="primary">hydF</name>
    <name evidence="7" type="ORF">FYJ66_02150</name>
</gene>
<dbReference type="GO" id="GO:0030488">
    <property type="term" value="P:tRNA methylation"/>
    <property type="evidence" value="ECO:0007669"/>
    <property type="project" value="TreeGrafter"/>
</dbReference>
<dbReference type="InterPro" id="IPR006073">
    <property type="entry name" value="GTP-bd"/>
</dbReference>
<evidence type="ECO:0000313" key="7">
    <source>
        <dbReference type="EMBL" id="MST68394.1"/>
    </source>
</evidence>
<dbReference type="NCBIfam" id="TIGR03918">
    <property type="entry name" value="GTP_HydF"/>
    <property type="match status" value="1"/>
</dbReference>
<dbReference type="PRINTS" id="PR00326">
    <property type="entry name" value="GTP1OBG"/>
</dbReference>
<dbReference type="InterPro" id="IPR040644">
    <property type="entry name" value="HydF_tetramer"/>
</dbReference>
<dbReference type="CDD" id="cd00880">
    <property type="entry name" value="Era_like"/>
    <property type="match status" value="1"/>
</dbReference>
<keyword evidence="2" id="KW-0342">GTP-binding</keyword>
<sequence>MGLNDTPGGSRFTIGIFGKRNAGKSSLINSLTGQSIALASRVPGTTTDPVYKAMELLPVGPVMLIDTAGLDDQGELGSQRVEKSMEALRKCHLVIYVADPEVGARPQRPQLAQQQPQLAYQQPQSLQPQQTHQPQPVDISDPGEKKTPGNPDSQPSAGNWDARNFLEKEESEFIHQLETRKIPYVIAVNQSGEDTDFLNKNYGTDTQVFTDAALKLGIDQLKKAIIRNSGETEKEAGLTDGLIEAGDLAVLVTPIDTAAPKGRMILPQQQVLRDILDKGAYTIVTREGELDQALNALGRPPKVVITDSQAFRLVDSIVPPEIDLTSFSILYARQKGDLKKMTEAAAVLGDLKPGDKVLIAEACTHHRQKDDIGTVKIPKMLRKLEPEVDIHWHSGASFPDDIREYKLVIHCGACMLNRPEVQYRIELAEKEGVPVTNYGLTIAFCTGILKRAVAPFGIRI</sequence>
<dbReference type="AlphaFoldDB" id="A0A6A8M9A1"/>
<accession>A0A6A8M9A1</accession>
<evidence type="ECO:0000259" key="4">
    <source>
        <dbReference type="Pfam" id="PF01926"/>
    </source>
</evidence>
<dbReference type="Gene3D" id="3.40.50.300">
    <property type="entry name" value="P-loop containing nucleotide triphosphate hydrolases"/>
    <property type="match status" value="1"/>
</dbReference>
<feature type="domain" description="Hydrogen maturase F tetramerization" evidence="6">
    <location>
        <begin position="340"/>
        <end position="455"/>
    </location>
</feature>
<dbReference type="PANTHER" id="PTHR42714:SF6">
    <property type="entry name" value="TRANSLATION INITIATION FACTOR IF-2"/>
    <property type="match status" value="1"/>
</dbReference>
<evidence type="ECO:0000256" key="3">
    <source>
        <dbReference type="SAM" id="MobiDB-lite"/>
    </source>
</evidence>
<reference evidence="7" key="1">
    <citation type="submission" date="2019-09" db="EMBL/GenBank/DDBJ databases">
        <title>In-depth cultivation of the pig gut microbiome towards novel bacterial diversity and tailored functional studies.</title>
        <authorList>
            <person name="Wylensek D."/>
            <person name="Hitch T.C.A."/>
            <person name="Clavel T."/>
        </authorList>
    </citation>
    <scope>NUCLEOTIDE SEQUENCE</scope>
    <source>
        <strain evidence="7">RF-744-FAT-WT-3</strain>
    </source>
</reference>
<dbReference type="RefSeq" id="WP_154571875.1">
    <property type="nucleotide sequence ID" value="NZ_VUNB01000002.1"/>
</dbReference>
<dbReference type="InterPro" id="IPR027417">
    <property type="entry name" value="P-loop_NTPase"/>
</dbReference>
<comment type="caution">
    <text evidence="7">The sequence shown here is derived from an EMBL/GenBank/DDBJ whole genome shotgun (WGS) entry which is preliminary data.</text>
</comment>
<dbReference type="GO" id="GO:0005737">
    <property type="term" value="C:cytoplasm"/>
    <property type="evidence" value="ECO:0007669"/>
    <property type="project" value="TreeGrafter"/>
</dbReference>
<dbReference type="InterPro" id="IPR041606">
    <property type="entry name" value="HydF_dimer"/>
</dbReference>
<dbReference type="Pfam" id="PF01926">
    <property type="entry name" value="MMR_HSR1"/>
    <property type="match status" value="1"/>
</dbReference>
<dbReference type="SUPFAM" id="SSF52540">
    <property type="entry name" value="P-loop containing nucleoside triphosphate hydrolases"/>
    <property type="match status" value="1"/>
</dbReference>
<dbReference type="NCBIfam" id="TIGR00231">
    <property type="entry name" value="small_GTP"/>
    <property type="match status" value="1"/>
</dbReference>
<protein>
    <submittedName>
        <fullName evidence="7">[FeFe] hydrogenase H-cluster maturation GTPase HydF</fullName>
    </submittedName>
</protein>
<dbReference type="Pfam" id="PF18133">
    <property type="entry name" value="HydF_tetramer"/>
    <property type="match status" value="1"/>
</dbReference>
<keyword evidence="1" id="KW-0547">Nucleotide-binding</keyword>
<feature type="compositionally biased region" description="Low complexity" evidence="3">
    <location>
        <begin position="106"/>
        <end position="136"/>
    </location>
</feature>